<dbReference type="SUPFAM" id="SSF49777">
    <property type="entry name" value="PEBP-like"/>
    <property type="match status" value="1"/>
</dbReference>
<evidence type="ECO:0000313" key="1">
    <source>
        <dbReference type="EMBL" id="GIY78689.1"/>
    </source>
</evidence>
<dbReference type="EMBL" id="BPLQ01014265">
    <property type="protein sequence ID" value="GIY78689.1"/>
    <property type="molecule type" value="Genomic_DNA"/>
</dbReference>
<reference evidence="1 2" key="1">
    <citation type="submission" date="2021-06" db="EMBL/GenBank/DDBJ databases">
        <title>Caerostris darwini draft genome.</title>
        <authorList>
            <person name="Kono N."/>
            <person name="Arakawa K."/>
        </authorList>
    </citation>
    <scope>NUCLEOTIDE SEQUENCE [LARGE SCALE GENOMIC DNA]</scope>
</reference>
<name>A0AAV4W9W6_9ARAC</name>
<evidence type="ECO:0000313" key="2">
    <source>
        <dbReference type="Proteomes" id="UP001054837"/>
    </source>
</evidence>
<gene>
    <name evidence="1" type="ORF">CDAR_520551</name>
</gene>
<dbReference type="InterPro" id="IPR036610">
    <property type="entry name" value="PEBP-like_sf"/>
</dbReference>
<protein>
    <submittedName>
        <fullName evidence="1">Uncharacterized protein</fullName>
    </submittedName>
</protein>
<keyword evidence="2" id="KW-1185">Reference proteome</keyword>
<proteinExistence type="predicted"/>
<dbReference type="Gene3D" id="3.90.280.10">
    <property type="entry name" value="PEBP-like"/>
    <property type="match status" value="1"/>
</dbReference>
<accession>A0AAV4W9W6</accession>
<dbReference type="AlphaFoldDB" id="A0AAV4W9W6"/>
<organism evidence="1 2">
    <name type="scientific">Caerostris darwini</name>
    <dbReference type="NCBI Taxonomy" id="1538125"/>
    <lineage>
        <taxon>Eukaryota</taxon>
        <taxon>Metazoa</taxon>
        <taxon>Ecdysozoa</taxon>
        <taxon>Arthropoda</taxon>
        <taxon>Chelicerata</taxon>
        <taxon>Arachnida</taxon>
        <taxon>Araneae</taxon>
        <taxon>Araneomorphae</taxon>
        <taxon>Entelegynae</taxon>
        <taxon>Araneoidea</taxon>
        <taxon>Araneidae</taxon>
        <taxon>Caerostris</taxon>
    </lineage>
</organism>
<dbReference type="Proteomes" id="UP001054837">
    <property type="component" value="Unassembled WGS sequence"/>
</dbReference>
<sequence>MREFGYKQIIRGQSARWKNAHENAHRYIFLVYEQPHNTRLRDEFYNHNRTKFNLTAFVHDRHLAGPVAGNFFHLHD</sequence>
<comment type="caution">
    <text evidence="1">The sequence shown here is derived from an EMBL/GenBank/DDBJ whole genome shotgun (WGS) entry which is preliminary data.</text>
</comment>